<dbReference type="Proteomes" id="UP000001072">
    <property type="component" value="Unassembled WGS sequence"/>
</dbReference>
<proteinExistence type="predicted"/>
<dbReference type="GeneID" id="18925225"/>
<dbReference type="HOGENOM" id="CLU_011407_2_0_1"/>
<dbReference type="PANTHER" id="PTHR33096">
    <property type="entry name" value="CXC2 DOMAIN-CONTAINING PROTEIN"/>
    <property type="match status" value="1"/>
</dbReference>
<dbReference type="InterPro" id="IPR041320">
    <property type="entry name" value="CxC1"/>
</dbReference>
<evidence type="ECO:0000313" key="4">
    <source>
        <dbReference type="Proteomes" id="UP000001072"/>
    </source>
</evidence>
<feature type="region of interest" description="Disordered" evidence="1">
    <location>
        <begin position="1"/>
        <end position="65"/>
    </location>
</feature>
<dbReference type="OrthoDB" id="3016221at2759"/>
<dbReference type="KEGG" id="mlr:MELLADRAFT_114135"/>
<protein>
    <recommendedName>
        <fullName evidence="2">CxC1-like cysteine cluster associated with KDZ transposases domain-containing protein</fullName>
    </recommendedName>
</protein>
<gene>
    <name evidence="3" type="ORF">MELLADRAFT_114135</name>
</gene>
<sequence>MPPKRFARFLSSSSVSRPQRRQRVGETPEQFRKAAEDVKQQLNQFLPPRAPDPPPPPPPEWADIVGNNEHEWIDDHQEEPLVEGDHQRPNRQRRYRTYFDKRQDYFKVWGQLENQFAATYLYCQHTTKNWTSATLNTYLGIRPPGCSCTSQDLCDVDLIDLIDAIQLLHQGYIASSPSTPRTAFSIRLIEHYHSLWLAGGLSKGAFIEGLLISVSARNRNRLSVRGLQEKTRALRVQENDVIMQSTANIPVEGAQVRRWLSARMKQAISSAQKSQTLLTNLYTIPNPHKPGQKYTEEYFLEQWAAERKAVLDPKAQQEAQKLELGKLLCDEEEMDLAWKTVVRTPEQAIARARLLGDLQKQIENQKKKIGTNRITDGLQQQHMNLFLKVWYAKTAVRRLYLSIKEEKRPLEVVQQVGMATKLGTHGEQKVLAAIRARAAKLRPALDIYNRHLAAFKAAFPDRVAPKAMDYKELLASNPEDQFWNDGLFNYEDEPWAFDTPTQAGMRALARLRRCNEEKRRLRWETRRLMRWTTQQFQQLQDLLLRLGNHINAGQDLATDARLKSFMESPALTKLAPNKRRITVTVLVSKQFHRLCQLYHSWNTPVLEVFQMGFQAGDDALARAWHYQMAQVTYLQTNDHSSMIPGDFEGVIDGIIAFCNITSDVPGVPNVAGGLADKPNENDEDDWELDIEDFFERDLHLEEIDIALNEIALGEDDV</sequence>
<evidence type="ECO:0000313" key="3">
    <source>
        <dbReference type="EMBL" id="EGF97727.1"/>
    </source>
</evidence>
<feature type="compositionally biased region" description="Pro residues" evidence="1">
    <location>
        <begin position="48"/>
        <end position="60"/>
    </location>
</feature>
<reference evidence="4" key="1">
    <citation type="journal article" date="2011" name="Proc. Natl. Acad. Sci. U.S.A.">
        <title>Obligate biotrophy features unraveled by the genomic analysis of rust fungi.</title>
        <authorList>
            <person name="Duplessis S."/>
            <person name="Cuomo C.A."/>
            <person name="Lin Y.-C."/>
            <person name="Aerts A."/>
            <person name="Tisserant E."/>
            <person name="Veneault-Fourrey C."/>
            <person name="Joly D.L."/>
            <person name="Hacquard S."/>
            <person name="Amselem J."/>
            <person name="Cantarel B.L."/>
            <person name="Chiu R."/>
            <person name="Coutinho P.M."/>
            <person name="Feau N."/>
            <person name="Field M."/>
            <person name="Frey P."/>
            <person name="Gelhaye E."/>
            <person name="Goldberg J."/>
            <person name="Grabherr M.G."/>
            <person name="Kodira C.D."/>
            <person name="Kohler A."/>
            <person name="Kuees U."/>
            <person name="Lindquist E.A."/>
            <person name="Lucas S.M."/>
            <person name="Mago R."/>
            <person name="Mauceli E."/>
            <person name="Morin E."/>
            <person name="Murat C."/>
            <person name="Pangilinan J.L."/>
            <person name="Park R."/>
            <person name="Pearson M."/>
            <person name="Quesneville H."/>
            <person name="Rouhier N."/>
            <person name="Sakthikumar S."/>
            <person name="Salamov A.A."/>
            <person name="Schmutz J."/>
            <person name="Selles B."/>
            <person name="Shapiro H."/>
            <person name="Tanguay P."/>
            <person name="Tuskan G.A."/>
            <person name="Henrissat B."/>
            <person name="Van de Peer Y."/>
            <person name="Rouze P."/>
            <person name="Ellis J.G."/>
            <person name="Dodds P.N."/>
            <person name="Schein J.E."/>
            <person name="Zhong S."/>
            <person name="Hamelin R.C."/>
            <person name="Grigoriev I.V."/>
            <person name="Szabo L.J."/>
            <person name="Martin F."/>
        </authorList>
    </citation>
    <scope>NUCLEOTIDE SEQUENCE [LARGE SCALE GENOMIC DNA]</scope>
    <source>
        <strain evidence="4">98AG31 / pathotype 3-4-7</strain>
    </source>
</reference>
<dbReference type="EMBL" id="GL883203">
    <property type="protein sequence ID" value="EGF97727.1"/>
    <property type="molecule type" value="Genomic_DNA"/>
</dbReference>
<dbReference type="Pfam" id="PF18802">
    <property type="entry name" value="CxC1"/>
    <property type="match status" value="1"/>
</dbReference>
<dbReference type="AlphaFoldDB" id="F4SCA3"/>
<dbReference type="InParanoid" id="F4SCA3"/>
<feature type="domain" description="CxC1-like cysteine cluster associated with KDZ transposases" evidence="2">
    <location>
        <begin position="162"/>
        <end position="210"/>
    </location>
</feature>
<evidence type="ECO:0000259" key="2">
    <source>
        <dbReference type="Pfam" id="PF18802"/>
    </source>
</evidence>
<organism evidence="4">
    <name type="scientific">Melampsora larici-populina (strain 98AG31 / pathotype 3-4-7)</name>
    <name type="common">Poplar leaf rust fungus</name>
    <dbReference type="NCBI Taxonomy" id="747676"/>
    <lineage>
        <taxon>Eukaryota</taxon>
        <taxon>Fungi</taxon>
        <taxon>Dikarya</taxon>
        <taxon>Basidiomycota</taxon>
        <taxon>Pucciniomycotina</taxon>
        <taxon>Pucciniomycetes</taxon>
        <taxon>Pucciniales</taxon>
        <taxon>Melampsoraceae</taxon>
        <taxon>Melampsora</taxon>
    </lineage>
</organism>
<feature type="compositionally biased region" description="Basic and acidic residues" evidence="1">
    <location>
        <begin position="23"/>
        <end position="39"/>
    </location>
</feature>
<keyword evidence="4" id="KW-1185">Reference proteome</keyword>
<name>F4SCA3_MELLP</name>
<dbReference type="VEuPathDB" id="FungiDB:MELLADRAFT_114135"/>
<evidence type="ECO:0000256" key="1">
    <source>
        <dbReference type="SAM" id="MobiDB-lite"/>
    </source>
</evidence>
<dbReference type="RefSeq" id="XP_007419004.1">
    <property type="nucleotide sequence ID" value="XM_007418942.1"/>
</dbReference>
<dbReference type="PANTHER" id="PTHR33096:SF1">
    <property type="entry name" value="CXC1-LIKE CYSTEINE CLUSTER ASSOCIATED WITH KDZ TRANSPOSASES DOMAIN-CONTAINING PROTEIN"/>
    <property type="match status" value="1"/>
</dbReference>
<accession>F4SCA3</accession>